<sequence length="292" mass="31663">MAKKNKNSEMDEILRARLSLDDSAHLKLKLIKYAMYGFDTLNRVFTDQSFFALRETEAMLVKLNSKKGGDLVKTLLAQNGGTQITAHGIDNIPATGPVIIAATHPIGTFDFIAHAGPLLQHRPDLKVVANREAERFLGADAIIAVDLDKHHRALSARATQLGILAHLAEGGAVLIFGSGRVPHMENGLLVEPPWRQGTTRTSQASGAPVVPASADMRNSRHYFRTRKLARFFSGGNEDLAAKVGSLRYASELFAKLGGKYDVYYGPAQPPGAKAEDLKELAEALVPGLYVPD</sequence>
<dbReference type="EMBL" id="CYTW01000001">
    <property type="protein sequence ID" value="CUJ92259.1"/>
    <property type="molecule type" value="Genomic_DNA"/>
</dbReference>
<organism evidence="1 2">
    <name type="scientific">Shimia thalassica</name>
    <dbReference type="NCBI Taxonomy" id="1715693"/>
    <lineage>
        <taxon>Bacteria</taxon>
        <taxon>Pseudomonadati</taxon>
        <taxon>Pseudomonadota</taxon>
        <taxon>Alphaproteobacteria</taxon>
        <taxon>Rhodobacterales</taxon>
        <taxon>Roseobacteraceae</taxon>
    </lineage>
</organism>
<evidence type="ECO:0000313" key="2">
    <source>
        <dbReference type="Proteomes" id="UP000051870"/>
    </source>
</evidence>
<dbReference type="Proteomes" id="UP000051870">
    <property type="component" value="Unassembled WGS sequence"/>
</dbReference>
<dbReference type="STRING" id="1715693.PH7735_01462"/>
<evidence type="ECO:0008006" key="3">
    <source>
        <dbReference type="Google" id="ProtNLM"/>
    </source>
</evidence>
<accession>A0A0P1I630</accession>
<keyword evidence="2" id="KW-1185">Reference proteome</keyword>
<protein>
    <recommendedName>
        <fullName evidence="3">Phospholipid/glycerol acyltransferase domain-containing protein</fullName>
    </recommendedName>
</protein>
<gene>
    <name evidence="1" type="ORF">PH7735_01462</name>
</gene>
<evidence type="ECO:0000313" key="1">
    <source>
        <dbReference type="EMBL" id="CUJ92259.1"/>
    </source>
</evidence>
<dbReference type="AlphaFoldDB" id="A0A0P1I630"/>
<name>A0A0P1I630_9RHOB</name>
<proteinExistence type="predicted"/>
<reference evidence="2" key="1">
    <citation type="submission" date="2015-09" db="EMBL/GenBank/DDBJ databases">
        <authorList>
            <person name="Rodrigo-Torres Lidia"/>
            <person name="Arahal R.David."/>
        </authorList>
    </citation>
    <scope>NUCLEOTIDE SEQUENCE [LARGE SCALE GENOMIC DNA]</scope>
    <source>
        <strain evidence="2">CECT 7735</strain>
    </source>
</reference>